<accession>A0A067TJ42</accession>
<evidence type="ECO:0000259" key="1">
    <source>
        <dbReference type="PROSITE" id="PS50181"/>
    </source>
</evidence>
<dbReference type="Proteomes" id="UP000027222">
    <property type="component" value="Unassembled WGS sequence"/>
</dbReference>
<sequence length="572" mass="65522">MSAFNLSELPLELLINLFEQLRAESILAMGKTSRRLNTFAIPCLLERLGLPEPEMSTVIRPGHRSYGDRLTGLILNFSLVRIKHFVCILDNHADEGSLSTVVLSLTRNVRRIHQLVTRLSSIGSACIVFYSVGEMWTLRSDAMVHFFDAFLQLLETLIQKSCTSIQILHSHPISIEPAYRFEHFQGSTTQELANFKQLLKHHLSVGKPQRFHVHGDGWRYHQLFSHSPIRTPNSLILSNTKLSHLDLSPDFLLLPPFSKWTLSIMEHSPITSLTLSSPRLVKEEEFRRFLFPALIRLVPGLEQIKIAFCTAPRFLTTVVENIAHFPRLKKITFGVEVNPNSPKNRPSLEPTRLSNLVSFTGSSEQAAFFLGQPKLSYPNLGFVNVIVDHVQSPFFTQSILTDFRVLNDRFSQEGIQPCVSMCVSYRGPLQRYTPLITSGKDLEYWHSHLFSISRLTLQTPLLGHVTTDISKLIDYVLIWLRVFRGINALTLTCRRIIMDTPWDRDHRHELLHSAIVEKHPSITSFNVHDLYDNQYHYHWSNARDDLERGIDGIPGLNIPRNKSTEQCICFDF</sequence>
<dbReference type="PROSITE" id="PS50181">
    <property type="entry name" value="FBOX"/>
    <property type="match status" value="1"/>
</dbReference>
<evidence type="ECO:0000313" key="2">
    <source>
        <dbReference type="EMBL" id="KDR83186.1"/>
    </source>
</evidence>
<dbReference type="AlphaFoldDB" id="A0A067TJ42"/>
<dbReference type="OrthoDB" id="3054030at2759"/>
<dbReference type="HOGENOM" id="CLU_466948_0_0_1"/>
<name>A0A067TJ42_GALM3</name>
<reference evidence="3" key="1">
    <citation type="journal article" date="2014" name="Proc. Natl. Acad. Sci. U.S.A.">
        <title>Extensive sampling of basidiomycete genomes demonstrates inadequacy of the white-rot/brown-rot paradigm for wood decay fungi.</title>
        <authorList>
            <person name="Riley R."/>
            <person name="Salamov A.A."/>
            <person name="Brown D.W."/>
            <person name="Nagy L.G."/>
            <person name="Floudas D."/>
            <person name="Held B.W."/>
            <person name="Levasseur A."/>
            <person name="Lombard V."/>
            <person name="Morin E."/>
            <person name="Otillar R."/>
            <person name="Lindquist E.A."/>
            <person name="Sun H."/>
            <person name="LaButti K.M."/>
            <person name="Schmutz J."/>
            <person name="Jabbour D."/>
            <person name="Luo H."/>
            <person name="Baker S.E."/>
            <person name="Pisabarro A.G."/>
            <person name="Walton J.D."/>
            <person name="Blanchette R.A."/>
            <person name="Henrissat B."/>
            <person name="Martin F."/>
            <person name="Cullen D."/>
            <person name="Hibbett D.S."/>
            <person name="Grigoriev I.V."/>
        </authorList>
    </citation>
    <scope>NUCLEOTIDE SEQUENCE [LARGE SCALE GENOMIC DNA]</scope>
    <source>
        <strain evidence="3">CBS 339.88</strain>
    </source>
</reference>
<organism evidence="2 3">
    <name type="scientific">Galerina marginata (strain CBS 339.88)</name>
    <dbReference type="NCBI Taxonomy" id="685588"/>
    <lineage>
        <taxon>Eukaryota</taxon>
        <taxon>Fungi</taxon>
        <taxon>Dikarya</taxon>
        <taxon>Basidiomycota</taxon>
        <taxon>Agaricomycotina</taxon>
        <taxon>Agaricomycetes</taxon>
        <taxon>Agaricomycetidae</taxon>
        <taxon>Agaricales</taxon>
        <taxon>Agaricineae</taxon>
        <taxon>Strophariaceae</taxon>
        <taxon>Galerina</taxon>
    </lineage>
</organism>
<keyword evidence="3" id="KW-1185">Reference proteome</keyword>
<gene>
    <name evidence="2" type="ORF">GALMADRAFT_873880</name>
</gene>
<evidence type="ECO:0000313" key="3">
    <source>
        <dbReference type="Proteomes" id="UP000027222"/>
    </source>
</evidence>
<dbReference type="InterPro" id="IPR001810">
    <property type="entry name" value="F-box_dom"/>
</dbReference>
<proteinExistence type="predicted"/>
<protein>
    <recommendedName>
        <fullName evidence="1">F-box domain-containing protein</fullName>
    </recommendedName>
</protein>
<dbReference type="EMBL" id="KL142369">
    <property type="protein sequence ID" value="KDR83186.1"/>
    <property type="molecule type" value="Genomic_DNA"/>
</dbReference>
<feature type="domain" description="F-box" evidence="1">
    <location>
        <begin position="3"/>
        <end position="39"/>
    </location>
</feature>